<evidence type="ECO:0000259" key="5">
    <source>
        <dbReference type="PROSITE" id="PS51464"/>
    </source>
</evidence>
<evidence type="ECO:0000256" key="4">
    <source>
        <dbReference type="ARBA" id="ARBA00022737"/>
    </source>
</evidence>
<dbReference type="SUPFAM" id="SSF53697">
    <property type="entry name" value="SIS domain"/>
    <property type="match status" value="1"/>
</dbReference>
<dbReference type="GeneID" id="93165311"/>
<organism evidence="6 7">
    <name type="scientific">[Clostridium] citroniae WAL-19142</name>
    <dbReference type="NCBI Taxonomy" id="742734"/>
    <lineage>
        <taxon>Bacteria</taxon>
        <taxon>Bacillati</taxon>
        <taxon>Bacillota</taxon>
        <taxon>Clostridia</taxon>
        <taxon>Lachnospirales</taxon>
        <taxon>Lachnospiraceae</taxon>
        <taxon>Enterocloster</taxon>
    </lineage>
</organism>
<dbReference type="InterPro" id="IPR001347">
    <property type="entry name" value="SIS_dom"/>
</dbReference>
<dbReference type="GO" id="GO:0006487">
    <property type="term" value="P:protein N-linked glycosylation"/>
    <property type="evidence" value="ECO:0007669"/>
    <property type="project" value="TreeGrafter"/>
</dbReference>
<dbReference type="EC" id="2.6.1.16" evidence="2"/>
<dbReference type="PANTHER" id="PTHR10937:SF0">
    <property type="entry name" value="GLUTAMINE--FRUCTOSE-6-PHOSPHATE TRANSAMINASE (ISOMERIZING)"/>
    <property type="match status" value="1"/>
</dbReference>
<dbReference type="GO" id="GO:0006002">
    <property type="term" value="P:fructose 6-phosphate metabolic process"/>
    <property type="evidence" value="ECO:0007669"/>
    <property type="project" value="TreeGrafter"/>
</dbReference>
<dbReference type="PANTHER" id="PTHR10937">
    <property type="entry name" value="GLUCOSAMINE--FRUCTOSE-6-PHOSPHATE AMINOTRANSFERASE, ISOMERIZING"/>
    <property type="match status" value="1"/>
</dbReference>
<dbReference type="InterPro" id="IPR035466">
    <property type="entry name" value="GlmS/AgaS_SIS"/>
</dbReference>
<evidence type="ECO:0000313" key="6">
    <source>
        <dbReference type="EMBL" id="KMW19171.1"/>
    </source>
</evidence>
<evidence type="ECO:0000256" key="2">
    <source>
        <dbReference type="ARBA" id="ARBA00012916"/>
    </source>
</evidence>
<accession>A0A0J9C447</accession>
<comment type="catalytic activity">
    <reaction evidence="1">
        <text>D-fructose 6-phosphate + L-glutamine = D-glucosamine 6-phosphate + L-glutamate</text>
        <dbReference type="Rhea" id="RHEA:13237"/>
        <dbReference type="ChEBI" id="CHEBI:29985"/>
        <dbReference type="ChEBI" id="CHEBI:58359"/>
        <dbReference type="ChEBI" id="CHEBI:58725"/>
        <dbReference type="ChEBI" id="CHEBI:61527"/>
        <dbReference type="EC" id="2.6.1.16"/>
    </reaction>
</comment>
<dbReference type="PROSITE" id="PS51464">
    <property type="entry name" value="SIS"/>
    <property type="match status" value="1"/>
</dbReference>
<dbReference type="EMBL" id="ADLK01000021">
    <property type="protein sequence ID" value="KMW19171.1"/>
    <property type="molecule type" value="Genomic_DNA"/>
</dbReference>
<feature type="domain" description="SIS" evidence="5">
    <location>
        <begin position="33"/>
        <end position="172"/>
    </location>
</feature>
<evidence type="ECO:0000313" key="7">
    <source>
        <dbReference type="Proteomes" id="UP000037392"/>
    </source>
</evidence>
<reference evidence="6 7" key="1">
    <citation type="submission" date="2011-04" db="EMBL/GenBank/DDBJ databases">
        <title>The Genome Sequence of Clostridium citroniae WAL-19142.</title>
        <authorList>
            <consortium name="The Broad Institute Genome Sequencing Platform"/>
            <person name="Earl A."/>
            <person name="Ward D."/>
            <person name="Feldgarden M."/>
            <person name="Gevers D."/>
            <person name="Warren Y.A."/>
            <person name="Tyrrell K.L."/>
            <person name="Citron D.M."/>
            <person name="Goldstein E.J."/>
            <person name="Daigneault M."/>
            <person name="Allen-Vercoe E."/>
            <person name="Young S.K."/>
            <person name="Zeng Q."/>
            <person name="Gargeya S."/>
            <person name="Fitzgerald M."/>
            <person name="Haas B."/>
            <person name="Abouelleil A."/>
            <person name="Alvarado L."/>
            <person name="Arachchi H.M."/>
            <person name="Berlin A."/>
            <person name="Brown A."/>
            <person name="Chapman S.B."/>
            <person name="Chen Z."/>
            <person name="Dunbar C."/>
            <person name="Freedman E."/>
            <person name="Gearin G."/>
            <person name="Gellesch M."/>
            <person name="Goldberg J."/>
            <person name="Griggs A."/>
            <person name="Gujja S."/>
            <person name="Heilman E.R."/>
            <person name="Heiman D."/>
            <person name="Howarth C."/>
            <person name="Larson L."/>
            <person name="Lui A."/>
            <person name="MacDonald P.J."/>
            <person name="Mehta T."/>
            <person name="Montmayeur A."/>
            <person name="Murphy C."/>
            <person name="Neiman D."/>
            <person name="Pearson M."/>
            <person name="Priest M."/>
            <person name="Roberts A."/>
            <person name="Saif S."/>
            <person name="Shea T."/>
            <person name="Shenoy N."/>
            <person name="Sisk P."/>
            <person name="Stolte C."/>
            <person name="Sykes S."/>
            <person name="White J."/>
            <person name="Yandava C."/>
            <person name="Wortman J."/>
            <person name="Nusbaum C."/>
            <person name="Birren B."/>
        </authorList>
    </citation>
    <scope>NUCLEOTIDE SEQUENCE [LARGE SCALE GENOMIC DNA]</scope>
    <source>
        <strain evidence="6 7">WAL-19142</strain>
    </source>
</reference>
<dbReference type="GO" id="GO:0006047">
    <property type="term" value="P:UDP-N-acetylglucosamine metabolic process"/>
    <property type="evidence" value="ECO:0007669"/>
    <property type="project" value="TreeGrafter"/>
</dbReference>
<dbReference type="InterPro" id="IPR046348">
    <property type="entry name" value="SIS_dom_sf"/>
</dbReference>
<dbReference type="GO" id="GO:0097367">
    <property type="term" value="F:carbohydrate derivative binding"/>
    <property type="evidence" value="ECO:0007669"/>
    <property type="project" value="InterPro"/>
</dbReference>
<protein>
    <recommendedName>
        <fullName evidence="3">Glutamine--fructose-6-phosphate aminotransferase [isomerizing]</fullName>
        <ecNumber evidence="2">2.6.1.16</ecNumber>
    </recommendedName>
</protein>
<proteinExistence type="predicted"/>
<dbReference type="RefSeq" id="WP_007865863.1">
    <property type="nucleotide sequence ID" value="NZ_KQ235878.1"/>
</dbReference>
<dbReference type="GO" id="GO:0004360">
    <property type="term" value="F:glutamine-fructose-6-phosphate transaminase (isomerizing) activity"/>
    <property type="evidence" value="ECO:0007669"/>
    <property type="project" value="UniProtKB-EC"/>
</dbReference>
<gene>
    <name evidence="6" type="ORF">HMPREF9470_02656</name>
</gene>
<keyword evidence="4" id="KW-0677">Repeat</keyword>
<name>A0A0J9C447_9FIRM</name>
<evidence type="ECO:0000256" key="3">
    <source>
        <dbReference type="ARBA" id="ARBA00016090"/>
    </source>
</evidence>
<comment type="caution">
    <text evidence="6">The sequence shown here is derived from an EMBL/GenBank/DDBJ whole genome shotgun (WGS) entry which is preliminary data.</text>
</comment>
<dbReference type="PATRIC" id="fig|742734.4.peg.2851"/>
<dbReference type="Pfam" id="PF01380">
    <property type="entry name" value="SIS"/>
    <property type="match status" value="1"/>
</dbReference>
<dbReference type="AlphaFoldDB" id="A0A0J9C447"/>
<dbReference type="OrthoDB" id="367283at2"/>
<dbReference type="CDD" id="cd05008">
    <property type="entry name" value="SIS_GlmS_GlmD_1"/>
    <property type="match status" value="1"/>
</dbReference>
<evidence type="ECO:0000256" key="1">
    <source>
        <dbReference type="ARBA" id="ARBA00001031"/>
    </source>
</evidence>
<sequence>MNGFIEEVCTQGMLLKRYLKEYWPVDREVVDAIAECFKSKAMNRVILTGMGSSLYAIDAVRSYLTGHGIPALAFSSFELSRFQFNQIDSRCLVIIISQSGKSPEVVEIAKKAAQITTVVGIHNYEESPLKEECGFMLQIHADKEYSVTNKTYELTMLILNLVARRLTGELDQGFMEECRKTADWACRWLENWEENTRPMFEFAQGTLLYDLLANDASLATARQLSLAYREGLHNCTAVWECADYAHGQYHSSKLGAKYLAQMFFPDFLEGTKEMKMKDYILDHGGKVMLYTCTPIKLQENLMVVRLPRVQDSLMPLVESIAAETFLGMLYGADWVKDH</sequence>
<dbReference type="Proteomes" id="UP000037392">
    <property type="component" value="Unassembled WGS sequence"/>
</dbReference>
<dbReference type="Gene3D" id="3.40.50.10490">
    <property type="entry name" value="Glucose-6-phosphate isomerase like protein, domain 1"/>
    <property type="match status" value="1"/>
</dbReference>